<dbReference type="RefSeq" id="WP_376918897.1">
    <property type="nucleotide sequence ID" value="NZ_JBHRSW010000005.1"/>
</dbReference>
<feature type="transmembrane region" description="Helical" evidence="1">
    <location>
        <begin position="88"/>
        <end position="109"/>
    </location>
</feature>
<keyword evidence="1" id="KW-0472">Membrane</keyword>
<comment type="caution">
    <text evidence="2">The sequence shown here is derived from an EMBL/GenBank/DDBJ whole genome shotgun (WGS) entry which is preliminary data.</text>
</comment>
<reference evidence="3" key="1">
    <citation type="journal article" date="2019" name="Int. J. Syst. Evol. Microbiol.">
        <title>The Global Catalogue of Microorganisms (GCM) 10K type strain sequencing project: providing services to taxonomists for standard genome sequencing and annotation.</title>
        <authorList>
            <consortium name="The Broad Institute Genomics Platform"/>
            <consortium name="The Broad Institute Genome Sequencing Center for Infectious Disease"/>
            <person name="Wu L."/>
            <person name="Ma J."/>
        </authorList>
    </citation>
    <scope>NUCLEOTIDE SEQUENCE [LARGE SCALE GENOMIC DNA]</scope>
    <source>
        <strain evidence="3">KCTC 52473</strain>
    </source>
</reference>
<protein>
    <recommendedName>
        <fullName evidence="4">Lipoprotein</fullName>
    </recommendedName>
</protein>
<name>A0ABV7FKE5_9ALTE</name>
<dbReference type="EMBL" id="JBHRSW010000005">
    <property type="protein sequence ID" value="MFC3120767.1"/>
    <property type="molecule type" value="Genomic_DNA"/>
</dbReference>
<feature type="transmembrane region" description="Helical" evidence="1">
    <location>
        <begin position="115"/>
        <end position="136"/>
    </location>
</feature>
<evidence type="ECO:0000313" key="3">
    <source>
        <dbReference type="Proteomes" id="UP001595478"/>
    </source>
</evidence>
<organism evidence="2 3">
    <name type="scientific">Agaribacter flavus</name>
    <dbReference type="NCBI Taxonomy" id="1902781"/>
    <lineage>
        <taxon>Bacteria</taxon>
        <taxon>Pseudomonadati</taxon>
        <taxon>Pseudomonadota</taxon>
        <taxon>Gammaproteobacteria</taxon>
        <taxon>Alteromonadales</taxon>
        <taxon>Alteromonadaceae</taxon>
        <taxon>Agaribacter</taxon>
    </lineage>
</organism>
<proteinExistence type="predicted"/>
<keyword evidence="1" id="KW-0812">Transmembrane</keyword>
<evidence type="ECO:0000313" key="2">
    <source>
        <dbReference type="EMBL" id="MFC3120767.1"/>
    </source>
</evidence>
<gene>
    <name evidence="2" type="ORF">ACFOHL_03980</name>
</gene>
<sequence>MNKNQGRLMLAIAAIVAFLTALAHMSCIAIGPQCYSVQMAPEAVVHSAESGTLLAPIATVFVALVFSTIGCYALSAAKVIRNLPLLRFGIYAIAFICVVRGVLPFQLWIRHPEKVALPVLVVGFVWLLVGVCYFFGYRAVNKYGQS</sequence>
<keyword evidence="3" id="KW-1185">Reference proteome</keyword>
<dbReference type="Proteomes" id="UP001595478">
    <property type="component" value="Unassembled WGS sequence"/>
</dbReference>
<accession>A0ABV7FKE5</accession>
<keyword evidence="1" id="KW-1133">Transmembrane helix</keyword>
<feature type="transmembrane region" description="Helical" evidence="1">
    <location>
        <begin position="53"/>
        <end position="76"/>
    </location>
</feature>
<evidence type="ECO:0008006" key="4">
    <source>
        <dbReference type="Google" id="ProtNLM"/>
    </source>
</evidence>
<evidence type="ECO:0000256" key="1">
    <source>
        <dbReference type="SAM" id="Phobius"/>
    </source>
</evidence>